<dbReference type="AlphaFoldDB" id="A0A6C2TXR1"/>
<reference evidence="1 2" key="1">
    <citation type="submission" date="2019-04" db="EMBL/GenBank/DDBJ databases">
        <authorList>
            <person name="Van Vliet M D."/>
        </authorList>
    </citation>
    <scope>NUCLEOTIDE SEQUENCE [LARGE SCALE GENOMIC DNA]</scope>
    <source>
        <strain evidence="1 2">F1</strain>
    </source>
</reference>
<sequence>MPEIIKPLFPLGRLVVTPGALAALEENSTGCTEFLERHVTGDWGEILCKEDRQTNVEAVASGMRILSAYRLEDGTRIWLITEADRSSTCCLLPSEY</sequence>
<dbReference type="EMBL" id="CAAHFG010000001">
    <property type="protein sequence ID" value="VGO12392.1"/>
    <property type="molecule type" value="Genomic_DNA"/>
</dbReference>
<evidence type="ECO:0008006" key="3">
    <source>
        <dbReference type="Google" id="ProtNLM"/>
    </source>
</evidence>
<organism evidence="1 2">
    <name type="scientific">Pontiella desulfatans</name>
    <dbReference type="NCBI Taxonomy" id="2750659"/>
    <lineage>
        <taxon>Bacteria</taxon>
        <taxon>Pseudomonadati</taxon>
        <taxon>Kiritimatiellota</taxon>
        <taxon>Kiritimatiellia</taxon>
        <taxon>Kiritimatiellales</taxon>
        <taxon>Pontiellaceae</taxon>
        <taxon>Pontiella</taxon>
    </lineage>
</organism>
<dbReference type="RefSeq" id="WP_136078060.1">
    <property type="nucleotide sequence ID" value="NZ_CAAHFG010000001.1"/>
</dbReference>
<accession>A0A6C2TXR1</accession>
<gene>
    <name evidence="1" type="ORF">PDESU_00944</name>
</gene>
<name>A0A6C2TXR1_PONDE</name>
<proteinExistence type="predicted"/>
<evidence type="ECO:0000313" key="2">
    <source>
        <dbReference type="Proteomes" id="UP000366872"/>
    </source>
</evidence>
<evidence type="ECO:0000313" key="1">
    <source>
        <dbReference type="EMBL" id="VGO12392.1"/>
    </source>
</evidence>
<keyword evidence="2" id="KW-1185">Reference proteome</keyword>
<dbReference type="Proteomes" id="UP000366872">
    <property type="component" value="Unassembled WGS sequence"/>
</dbReference>
<protein>
    <recommendedName>
        <fullName evidence="3">Plasmid related protein</fullName>
    </recommendedName>
</protein>